<comment type="caution">
    <text evidence="1">The sequence shown here is derived from an EMBL/GenBank/DDBJ whole genome shotgun (WGS) entry which is preliminary data.</text>
</comment>
<name>A0ACC6Q7E0_9ACTN</name>
<keyword evidence="2" id="KW-1185">Reference proteome</keyword>
<sequence length="112" mass="12361">MAFMKMLGRMEDGPYRCPCCGYVTLAERGGYEICAVCFWEDDGQDEHDADEVKGGPNRGLSLSQGRANFQALGASEERSAHLVRDPLPQEHPDTAPRCGTGFLYSWTPQSSE</sequence>
<gene>
    <name evidence="1" type="ORF">WKI67_40660</name>
</gene>
<protein>
    <submittedName>
        <fullName evidence="1">CPCC family cysteine-rich protein</fullName>
    </submittedName>
</protein>
<evidence type="ECO:0000313" key="2">
    <source>
        <dbReference type="Proteomes" id="UP001377168"/>
    </source>
</evidence>
<dbReference type="Proteomes" id="UP001377168">
    <property type="component" value="Unassembled WGS sequence"/>
</dbReference>
<proteinExistence type="predicted"/>
<accession>A0ACC6Q7E0</accession>
<dbReference type="EMBL" id="JBBKAJ010000022">
    <property type="protein sequence ID" value="MEJ8639668.1"/>
    <property type="molecule type" value="Genomic_DNA"/>
</dbReference>
<organism evidence="1 2">
    <name type="scientific">Streptomyces achmelvichensis</name>
    <dbReference type="NCBI Taxonomy" id="3134111"/>
    <lineage>
        <taxon>Bacteria</taxon>
        <taxon>Bacillati</taxon>
        <taxon>Actinomycetota</taxon>
        <taxon>Actinomycetes</taxon>
        <taxon>Kitasatosporales</taxon>
        <taxon>Streptomycetaceae</taxon>
        <taxon>Streptomyces</taxon>
    </lineage>
</organism>
<reference evidence="1" key="1">
    <citation type="submission" date="2024-03" db="EMBL/GenBank/DDBJ databases">
        <title>Novel Streptomyces species of biotechnological and ecological value are a feature of Machair soil.</title>
        <authorList>
            <person name="Prole J.R."/>
            <person name="Goodfellow M."/>
            <person name="Allenby N."/>
            <person name="Ward A.C."/>
        </authorList>
    </citation>
    <scope>NUCLEOTIDE SEQUENCE</scope>
    <source>
        <strain evidence="1">MS2.AVA.5</strain>
    </source>
</reference>
<evidence type="ECO:0000313" key="1">
    <source>
        <dbReference type="EMBL" id="MEJ8639668.1"/>
    </source>
</evidence>